<dbReference type="InterPro" id="IPR036052">
    <property type="entry name" value="TrpB-like_PALP_sf"/>
</dbReference>
<dbReference type="PANTHER" id="PTHR48078">
    <property type="entry name" value="THREONINE DEHYDRATASE, MITOCHONDRIAL-RELATED"/>
    <property type="match status" value="1"/>
</dbReference>
<evidence type="ECO:0000256" key="1">
    <source>
        <dbReference type="ARBA" id="ARBA00001274"/>
    </source>
</evidence>
<organism evidence="10 11">
    <name type="scientific">Thermosporothrix hazakensis</name>
    <dbReference type="NCBI Taxonomy" id="644383"/>
    <lineage>
        <taxon>Bacteria</taxon>
        <taxon>Bacillati</taxon>
        <taxon>Chloroflexota</taxon>
        <taxon>Ktedonobacteria</taxon>
        <taxon>Ktedonobacterales</taxon>
        <taxon>Thermosporotrichaceae</taxon>
        <taxon>Thermosporothrix</taxon>
    </lineage>
</organism>
<evidence type="ECO:0000259" key="9">
    <source>
        <dbReference type="Pfam" id="PF00291"/>
    </source>
</evidence>
<dbReference type="GO" id="GO:0006567">
    <property type="term" value="P:L-threonine catabolic process"/>
    <property type="evidence" value="ECO:0007669"/>
    <property type="project" value="TreeGrafter"/>
</dbReference>
<evidence type="ECO:0000256" key="4">
    <source>
        <dbReference type="ARBA" id="ARBA00012096"/>
    </source>
</evidence>
<name>A0A326UCH7_THEHA</name>
<evidence type="ECO:0000256" key="8">
    <source>
        <dbReference type="ARBA" id="ARBA00031427"/>
    </source>
</evidence>
<keyword evidence="11" id="KW-1185">Reference proteome</keyword>
<dbReference type="Proteomes" id="UP000248806">
    <property type="component" value="Unassembled WGS sequence"/>
</dbReference>
<comment type="catalytic activity">
    <reaction evidence="1">
        <text>L-threonine = 2-oxobutanoate + NH4(+)</text>
        <dbReference type="Rhea" id="RHEA:22108"/>
        <dbReference type="ChEBI" id="CHEBI:16763"/>
        <dbReference type="ChEBI" id="CHEBI:28938"/>
        <dbReference type="ChEBI" id="CHEBI:57926"/>
        <dbReference type="EC" id="4.3.1.19"/>
    </reaction>
</comment>
<comment type="caution">
    <text evidence="10">The sequence shown here is derived from an EMBL/GenBank/DDBJ whole genome shotgun (WGS) entry which is preliminary data.</text>
</comment>
<evidence type="ECO:0000256" key="6">
    <source>
        <dbReference type="ARBA" id="ARBA00023239"/>
    </source>
</evidence>
<dbReference type="NCBIfam" id="NF005292">
    <property type="entry name" value="PRK06815.1"/>
    <property type="match status" value="1"/>
</dbReference>
<dbReference type="CDD" id="cd01562">
    <property type="entry name" value="Thr-dehyd"/>
    <property type="match status" value="1"/>
</dbReference>
<dbReference type="OrthoDB" id="9811476at2"/>
<evidence type="ECO:0000256" key="7">
    <source>
        <dbReference type="ARBA" id="ARBA00025527"/>
    </source>
</evidence>
<dbReference type="InterPro" id="IPR050147">
    <property type="entry name" value="Ser/Thr_Dehydratase"/>
</dbReference>
<dbReference type="Gene3D" id="3.40.50.1100">
    <property type="match status" value="2"/>
</dbReference>
<comment type="function">
    <text evidence="7">Catalyzes the anaerobic formation of alpha-ketobutyrate and ammonia from threonine in a two-step reaction. The first step involved a dehydration of threonine and a production of enamine intermediates (aminocrotonate), which tautomerizes to its imine form (iminobutyrate). Both intermediates are unstable and short-lived. The second step is the nonenzymatic hydrolysis of the enamine/imine intermediates to form 2-ketobutyrate and free ammonia. In the low water environment of the cell, the second step is accelerated by RidA.</text>
</comment>
<gene>
    <name evidence="10" type="ORF">EI42_01355</name>
</gene>
<dbReference type="PANTHER" id="PTHR48078:SF6">
    <property type="entry name" value="L-THREONINE DEHYDRATASE CATABOLIC TDCB"/>
    <property type="match status" value="1"/>
</dbReference>
<evidence type="ECO:0000313" key="11">
    <source>
        <dbReference type="Proteomes" id="UP000248806"/>
    </source>
</evidence>
<comment type="similarity">
    <text evidence="3">Belongs to the serine/threonine dehydratase family.</text>
</comment>
<dbReference type="AlphaFoldDB" id="A0A326UCH7"/>
<dbReference type="GO" id="GO:0006565">
    <property type="term" value="P:L-serine catabolic process"/>
    <property type="evidence" value="ECO:0007669"/>
    <property type="project" value="TreeGrafter"/>
</dbReference>
<proteinExistence type="inferred from homology"/>
<evidence type="ECO:0000256" key="5">
    <source>
        <dbReference type="ARBA" id="ARBA00022898"/>
    </source>
</evidence>
<dbReference type="Pfam" id="PF00291">
    <property type="entry name" value="PALP"/>
    <property type="match status" value="1"/>
</dbReference>
<sequence length="316" mass="34032">MNVLQEILRAEQRIRPHIYETPLLYSQPLSKLTGGHVLLKLENLQYTGSFKVRGALNALLSLNEEQRLQGVVTASSGNHGCAVAYGMQKLGMQGIIFVPEGASPVKVAAIQSYGARVQTWGTDSVETEQYARSYAETHAMLYIPPYNDLRVIGGQGTIAVEICRQVERVDAAYVAVGGGGLISGLATYLKAVFPHAQVIGCLPENSAVMAKSVEAQRILDIPSLPTLSDGTAGGIEPDAITFPLCQQLVDDYVLVSEAEIRQAMRQHIEQHHMLIEGAAGVALAALLKQPTRFQAKTTVVVLCGANISLETLRSVL</sequence>
<protein>
    <recommendedName>
        <fullName evidence="4">threonine ammonia-lyase</fullName>
        <ecNumber evidence="4">4.3.1.19</ecNumber>
    </recommendedName>
    <alternativeName>
        <fullName evidence="8">Threonine deaminase</fullName>
    </alternativeName>
</protein>
<accession>A0A326UCH7</accession>
<keyword evidence="5" id="KW-0663">Pyridoxal phosphate</keyword>
<dbReference type="InterPro" id="IPR001926">
    <property type="entry name" value="TrpB-like_PALP"/>
</dbReference>
<evidence type="ECO:0000256" key="2">
    <source>
        <dbReference type="ARBA" id="ARBA00001933"/>
    </source>
</evidence>
<dbReference type="GO" id="GO:0004794">
    <property type="term" value="F:threonine deaminase activity"/>
    <property type="evidence" value="ECO:0007669"/>
    <property type="project" value="UniProtKB-EC"/>
</dbReference>
<keyword evidence="6" id="KW-0456">Lyase</keyword>
<dbReference type="SUPFAM" id="SSF53686">
    <property type="entry name" value="Tryptophan synthase beta subunit-like PLP-dependent enzymes"/>
    <property type="match status" value="1"/>
</dbReference>
<dbReference type="FunFam" id="3.40.50.1100:FF:000005">
    <property type="entry name" value="Threonine dehydratase catabolic"/>
    <property type="match status" value="1"/>
</dbReference>
<feature type="domain" description="Tryptophan synthase beta chain-like PALP" evidence="9">
    <location>
        <begin position="14"/>
        <end position="304"/>
    </location>
</feature>
<evidence type="ECO:0000256" key="3">
    <source>
        <dbReference type="ARBA" id="ARBA00010869"/>
    </source>
</evidence>
<comment type="cofactor">
    <cofactor evidence="2">
        <name>pyridoxal 5'-phosphate</name>
        <dbReference type="ChEBI" id="CHEBI:597326"/>
    </cofactor>
</comment>
<dbReference type="RefSeq" id="WP_111320126.1">
    <property type="nucleotide sequence ID" value="NZ_BIFX01000001.1"/>
</dbReference>
<dbReference type="GO" id="GO:0003941">
    <property type="term" value="F:L-serine ammonia-lyase activity"/>
    <property type="evidence" value="ECO:0007669"/>
    <property type="project" value="TreeGrafter"/>
</dbReference>
<dbReference type="EMBL" id="QKUF01000002">
    <property type="protein sequence ID" value="PZW34518.1"/>
    <property type="molecule type" value="Genomic_DNA"/>
</dbReference>
<reference evidence="10 11" key="1">
    <citation type="submission" date="2018-06" db="EMBL/GenBank/DDBJ databases">
        <title>Genomic Encyclopedia of Archaeal and Bacterial Type Strains, Phase II (KMG-II): from individual species to whole genera.</title>
        <authorList>
            <person name="Goeker M."/>
        </authorList>
    </citation>
    <scope>NUCLEOTIDE SEQUENCE [LARGE SCALE GENOMIC DNA]</scope>
    <source>
        <strain evidence="10 11">ATCC BAA-1881</strain>
    </source>
</reference>
<evidence type="ECO:0000313" key="10">
    <source>
        <dbReference type="EMBL" id="PZW34518.1"/>
    </source>
</evidence>
<dbReference type="EC" id="4.3.1.19" evidence="4"/>
<dbReference type="GO" id="GO:0009097">
    <property type="term" value="P:isoleucine biosynthetic process"/>
    <property type="evidence" value="ECO:0007669"/>
    <property type="project" value="TreeGrafter"/>
</dbReference>